<keyword evidence="10" id="KW-1185">Reference proteome</keyword>
<feature type="transmembrane region" description="Helical" evidence="8">
    <location>
        <begin position="138"/>
        <end position="166"/>
    </location>
</feature>
<dbReference type="EMBL" id="FSRL01000001">
    <property type="protein sequence ID" value="SIO15942.1"/>
    <property type="molecule type" value="Genomic_DNA"/>
</dbReference>
<keyword evidence="3" id="KW-0813">Transport</keyword>
<dbReference type="Proteomes" id="UP000184932">
    <property type="component" value="Unassembled WGS sequence"/>
</dbReference>
<dbReference type="OrthoDB" id="9807082at2"/>
<feature type="transmembrane region" description="Helical" evidence="8">
    <location>
        <begin position="45"/>
        <end position="63"/>
    </location>
</feature>
<organism evidence="9 10">
    <name type="scientific">Vannielia litorea</name>
    <dbReference type="NCBI Taxonomy" id="1217970"/>
    <lineage>
        <taxon>Bacteria</taxon>
        <taxon>Pseudomonadati</taxon>
        <taxon>Pseudomonadota</taxon>
        <taxon>Alphaproteobacteria</taxon>
        <taxon>Rhodobacterales</taxon>
        <taxon>Paracoccaceae</taxon>
        <taxon>Vannielia</taxon>
    </lineage>
</organism>
<dbReference type="PANTHER" id="PTHR30269">
    <property type="entry name" value="TRANSMEMBRANE PROTEIN YFCA"/>
    <property type="match status" value="1"/>
</dbReference>
<dbReference type="RefSeq" id="WP_074257093.1">
    <property type="nucleotide sequence ID" value="NZ_FSRL01000001.1"/>
</dbReference>
<evidence type="ECO:0000256" key="5">
    <source>
        <dbReference type="ARBA" id="ARBA00022692"/>
    </source>
</evidence>
<keyword evidence="4 8" id="KW-1003">Cell membrane</keyword>
<dbReference type="InterPro" id="IPR052017">
    <property type="entry name" value="TSUP"/>
</dbReference>
<dbReference type="GO" id="GO:0005886">
    <property type="term" value="C:plasma membrane"/>
    <property type="evidence" value="ECO:0007669"/>
    <property type="project" value="UniProtKB-SubCell"/>
</dbReference>
<evidence type="ECO:0000256" key="7">
    <source>
        <dbReference type="ARBA" id="ARBA00023136"/>
    </source>
</evidence>
<keyword evidence="7 8" id="KW-0472">Membrane</keyword>
<proteinExistence type="inferred from homology"/>
<feature type="transmembrane region" description="Helical" evidence="8">
    <location>
        <begin position="75"/>
        <end position="95"/>
    </location>
</feature>
<name>A0A1N6H857_9RHOB</name>
<dbReference type="PANTHER" id="PTHR30269:SF0">
    <property type="entry name" value="MEMBRANE TRANSPORTER PROTEIN YFCA-RELATED"/>
    <property type="match status" value="1"/>
</dbReference>
<dbReference type="InterPro" id="IPR002781">
    <property type="entry name" value="TM_pro_TauE-like"/>
</dbReference>
<evidence type="ECO:0000256" key="4">
    <source>
        <dbReference type="ARBA" id="ARBA00022475"/>
    </source>
</evidence>
<evidence type="ECO:0000313" key="9">
    <source>
        <dbReference type="EMBL" id="SIO15942.1"/>
    </source>
</evidence>
<keyword evidence="6 8" id="KW-1133">Transmembrane helix</keyword>
<evidence type="ECO:0000313" key="10">
    <source>
        <dbReference type="Proteomes" id="UP000184932"/>
    </source>
</evidence>
<dbReference type="STRING" id="1217970.SAMN05444002_3159"/>
<reference evidence="10" key="1">
    <citation type="submission" date="2016-11" db="EMBL/GenBank/DDBJ databases">
        <authorList>
            <person name="Varghese N."/>
            <person name="Submissions S."/>
        </authorList>
    </citation>
    <scope>NUCLEOTIDE SEQUENCE [LARGE SCALE GENOMIC DNA]</scope>
    <source>
        <strain evidence="10">DSM 29440</strain>
    </source>
</reference>
<feature type="transmembrane region" description="Helical" evidence="8">
    <location>
        <begin position="231"/>
        <end position="250"/>
    </location>
</feature>
<accession>A0A1N6H857</accession>
<feature type="transmembrane region" description="Helical" evidence="8">
    <location>
        <begin position="186"/>
        <end position="219"/>
    </location>
</feature>
<feature type="transmembrane region" description="Helical" evidence="8">
    <location>
        <begin position="107"/>
        <end position="126"/>
    </location>
</feature>
<sequence>MTLFQFFVLASAGLSAGVLNAVAGGGTFLTFPALVWFGLPPVAANATSTLAAMPGYIGSAWAFRHDLRAEGALGLRPILLCAALGSLIGAGLLIVTPGNVFSGAVPWLLLVATLLFATGPALLRLLRRSGRADAGPLVSALVLLIVSAYGGYFNGGLGIILLAAFGLLGYTDIHGMNGLKCLLSAVISILSAVAFALSGLIAWMPALVIAVAITIGGVIGAQQSRKIKRTGLIRAFVTLVGLAMTVAFFLA</sequence>
<evidence type="ECO:0000256" key="3">
    <source>
        <dbReference type="ARBA" id="ARBA00022448"/>
    </source>
</evidence>
<comment type="similarity">
    <text evidence="2 8">Belongs to the 4-toluene sulfonate uptake permease (TSUP) (TC 2.A.102) family.</text>
</comment>
<evidence type="ECO:0000256" key="8">
    <source>
        <dbReference type="RuleBase" id="RU363041"/>
    </source>
</evidence>
<evidence type="ECO:0000256" key="1">
    <source>
        <dbReference type="ARBA" id="ARBA00004651"/>
    </source>
</evidence>
<protein>
    <recommendedName>
        <fullName evidence="8">Probable membrane transporter protein</fullName>
    </recommendedName>
</protein>
<dbReference type="AlphaFoldDB" id="A0A1N6H857"/>
<evidence type="ECO:0000256" key="2">
    <source>
        <dbReference type="ARBA" id="ARBA00009142"/>
    </source>
</evidence>
<keyword evidence="5 8" id="KW-0812">Transmembrane</keyword>
<dbReference type="Pfam" id="PF01925">
    <property type="entry name" value="TauE"/>
    <property type="match status" value="1"/>
</dbReference>
<evidence type="ECO:0000256" key="6">
    <source>
        <dbReference type="ARBA" id="ARBA00022989"/>
    </source>
</evidence>
<comment type="subcellular location">
    <subcellularLocation>
        <location evidence="1 8">Cell membrane</location>
        <topology evidence="1 8">Multi-pass membrane protein</topology>
    </subcellularLocation>
</comment>
<gene>
    <name evidence="9" type="ORF">SAMN05444002_3159</name>
</gene>